<evidence type="ECO:0000256" key="3">
    <source>
        <dbReference type="ARBA" id="ARBA00022777"/>
    </source>
</evidence>
<dbReference type="InterPro" id="IPR018197">
    <property type="entry name" value="Glycerate_kinase_RE-like"/>
</dbReference>
<dbReference type="Proteomes" id="UP000298173">
    <property type="component" value="Unassembled WGS sequence"/>
</dbReference>
<dbReference type="GO" id="GO:0031388">
    <property type="term" value="P:organic acid phosphorylation"/>
    <property type="evidence" value="ECO:0007669"/>
    <property type="project" value="UniProtKB-UniRule"/>
</dbReference>
<dbReference type="Pfam" id="PF02595">
    <property type="entry name" value="Gly_kinase"/>
    <property type="match status" value="1"/>
</dbReference>
<dbReference type="EMBL" id="SOEY01000030">
    <property type="protein sequence ID" value="TFB69603.1"/>
    <property type="molecule type" value="Genomic_DNA"/>
</dbReference>
<dbReference type="OrthoDB" id="9774290at2"/>
<dbReference type="PIRSF" id="PIRSF006078">
    <property type="entry name" value="GlxK"/>
    <property type="match status" value="1"/>
</dbReference>
<dbReference type="NCBIfam" id="TIGR00045">
    <property type="entry name" value="glycerate kinase"/>
    <property type="match status" value="1"/>
</dbReference>
<evidence type="ECO:0000313" key="5">
    <source>
        <dbReference type="EMBL" id="TFB69603.1"/>
    </source>
</evidence>
<evidence type="ECO:0000256" key="4">
    <source>
        <dbReference type="PIRNR" id="PIRNR006078"/>
    </source>
</evidence>
<evidence type="ECO:0000256" key="2">
    <source>
        <dbReference type="ARBA" id="ARBA00022679"/>
    </source>
</evidence>
<keyword evidence="6" id="KW-1185">Reference proteome</keyword>
<accession>A0A4R8UR74</accession>
<comment type="caution">
    <text evidence="5">The sequence shown here is derived from an EMBL/GenBank/DDBJ whole genome shotgun (WGS) entry which is preliminary data.</text>
</comment>
<gene>
    <name evidence="5" type="ORF">E3O06_14830</name>
</gene>
<keyword evidence="2 4" id="KW-0808">Transferase</keyword>
<organism evidence="5 6">
    <name type="scientific">Cryobacterium glaciale</name>
    <dbReference type="NCBI Taxonomy" id="1259145"/>
    <lineage>
        <taxon>Bacteria</taxon>
        <taxon>Bacillati</taxon>
        <taxon>Actinomycetota</taxon>
        <taxon>Actinomycetes</taxon>
        <taxon>Micrococcales</taxon>
        <taxon>Microbacteriaceae</taxon>
        <taxon>Cryobacterium</taxon>
    </lineage>
</organism>
<dbReference type="RefSeq" id="WP_134504153.1">
    <property type="nucleotide sequence ID" value="NZ_SOEY01000030.1"/>
</dbReference>
<dbReference type="Gene3D" id="3.90.1510.10">
    <property type="entry name" value="Glycerate kinase, domain 2"/>
    <property type="match status" value="1"/>
</dbReference>
<dbReference type="InterPro" id="IPR018193">
    <property type="entry name" value="Glyc_kinase_flavodox-like_fold"/>
</dbReference>
<dbReference type="GO" id="GO:0008887">
    <property type="term" value="F:glycerate kinase activity"/>
    <property type="evidence" value="ECO:0007669"/>
    <property type="project" value="UniProtKB-UniRule"/>
</dbReference>
<dbReference type="PANTHER" id="PTHR21599:SF0">
    <property type="entry name" value="GLYCERATE KINASE"/>
    <property type="match status" value="1"/>
</dbReference>
<dbReference type="PANTHER" id="PTHR21599">
    <property type="entry name" value="GLYCERATE KINASE"/>
    <property type="match status" value="1"/>
</dbReference>
<proteinExistence type="inferred from homology"/>
<comment type="similarity">
    <text evidence="1 4">Belongs to the glycerate kinase type-1 family.</text>
</comment>
<protein>
    <submittedName>
        <fullName evidence="5">Glycerate kinase</fullName>
    </submittedName>
</protein>
<dbReference type="Gene3D" id="3.40.50.10350">
    <property type="entry name" value="Glycerate kinase, domain 1"/>
    <property type="match status" value="1"/>
</dbReference>
<sequence length="393" mass="39371">MHDHPAVKPLSIVIAPDSFKGSLSAAEAAAAMADGARDAGLALGWPDLRLTLCPMADGGEGTLDAIAAVWGALPRTMLTVDALGRDRRARYATSTDGRIGLIEAAESNGLPLVADAPPQPQRADTFGIGLLARQLLDQQVDEILLCVGGSASTDGGTGLLAALGVRFLDDVGVPVAPGGAGLARIASIDLAGLHPHASVVRWRVAVDVNNPLCGPAGAAAVFGPQKGAQPRDVAELDAGLAHLAALMLAETGENMLDRPGAGAAGGMPATLVPLLRAELVPGSTLVADAVGLARTLASADLVLTGEGSFDSQSLGGKVPVAVARLAPAGCPVVVIAGRVALPAADTAASGVTAAFSIAGGPATLDDLQTHAAERVRATTAHAVALFLHSRWSR</sequence>
<dbReference type="AlphaFoldDB" id="A0A4R8UR74"/>
<reference evidence="5 6" key="1">
    <citation type="submission" date="2019-03" db="EMBL/GenBank/DDBJ databases">
        <title>Genomics of glacier-inhabiting Cryobacterium strains.</title>
        <authorList>
            <person name="Liu Q."/>
            <person name="Xin Y.-H."/>
        </authorList>
    </citation>
    <scope>NUCLEOTIDE SEQUENCE [LARGE SCALE GENOMIC DNA]</scope>
    <source>
        <strain evidence="5 6">HLT2-23</strain>
    </source>
</reference>
<dbReference type="InterPro" id="IPR004381">
    <property type="entry name" value="Glycerate_kinase"/>
</dbReference>
<name>A0A4R8UR74_9MICO</name>
<evidence type="ECO:0000313" key="6">
    <source>
        <dbReference type="Proteomes" id="UP000298173"/>
    </source>
</evidence>
<evidence type="ECO:0000256" key="1">
    <source>
        <dbReference type="ARBA" id="ARBA00006284"/>
    </source>
</evidence>
<dbReference type="InterPro" id="IPR036129">
    <property type="entry name" value="Glycerate_kinase_sf"/>
</dbReference>
<keyword evidence="3 4" id="KW-0418">Kinase</keyword>
<dbReference type="SUPFAM" id="SSF110738">
    <property type="entry name" value="Glycerate kinase I"/>
    <property type="match status" value="1"/>
</dbReference>